<evidence type="ECO:0000313" key="3">
    <source>
        <dbReference type="Proteomes" id="UP000220768"/>
    </source>
</evidence>
<evidence type="ECO:0000313" key="2">
    <source>
        <dbReference type="EMBL" id="PDT01189.1"/>
    </source>
</evidence>
<dbReference type="RefSeq" id="WP_097615122.1">
    <property type="nucleotide sequence ID" value="NZ_NWSV01000026.1"/>
</dbReference>
<dbReference type="AlphaFoldDB" id="A0A2A6J4R7"/>
<evidence type="ECO:0000256" key="1">
    <source>
        <dbReference type="SAM" id="SignalP"/>
    </source>
</evidence>
<keyword evidence="3" id="KW-1185">Reference proteome</keyword>
<reference evidence="2 3" key="1">
    <citation type="submission" date="2017-09" db="EMBL/GenBank/DDBJ databases">
        <title>Comparative genomics of rhizobia isolated from Phaseolus vulgaris in China.</title>
        <authorList>
            <person name="Tong W."/>
        </authorList>
    </citation>
    <scope>NUCLEOTIDE SEQUENCE [LARGE SCALE GENOMIC DNA]</scope>
    <source>
        <strain evidence="2 3">C5</strain>
    </source>
</reference>
<dbReference type="EMBL" id="NWSV01000026">
    <property type="protein sequence ID" value="PDT01189.1"/>
    <property type="molecule type" value="Genomic_DNA"/>
</dbReference>
<feature type="signal peptide" evidence="1">
    <location>
        <begin position="1"/>
        <end position="27"/>
    </location>
</feature>
<proteinExistence type="predicted"/>
<sequence length="123" mass="13043">MKMFRLAASTAALSGLLALASIVPAQAAAVQMVRPPDVAAENIAQFKPHAGIWHGYRGFRTERPGTRRHSDGYWYPLAAFGVEAGATGSIVRQPVNRPAVPEMCNPTFSGSIGPGSMPCDNGY</sequence>
<keyword evidence="1" id="KW-0732">Signal</keyword>
<dbReference type="Proteomes" id="UP000220768">
    <property type="component" value="Unassembled WGS sequence"/>
</dbReference>
<organism evidence="2 3">
    <name type="scientific">Rhizobium chutanense</name>
    <dbReference type="NCBI Taxonomy" id="2035448"/>
    <lineage>
        <taxon>Bacteria</taxon>
        <taxon>Pseudomonadati</taxon>
        <taxon>Pseudomonadota</taxon>
        <taxon>Alphaproteobacteria</taxon>
        <taxon>Hyphomicrobiales</taxon>
        <taxon>Rhizobiaceae</taxon>
        <taxon>Rhizobium/Agrobacterium group</taxon>
        <taxon>Rhizobium</taxon>
    </lineage>
</organism>
<name>A0A2A6J4R7_9HYPH</name>
<accession>A0A2A6J4R7</accession>
<feature type="chain" id="PRO_5013241446" evidence="1">
    <location>
        <begin position="28"/>
        <end position="123"/>
    </location>
</feature>
<gene>
    <name evidence="2" type="ORF">CO666_27160</name>
</gene>
<comment type="caution">
    <text evidence="2">The sequence shown here is derived from an EMBL/GenBank/DDBJ whole genome shotgun (WGS) entry which is preliminary data.</text>
</comment>
<protein>
    <submittedName>
        <fullName evidence="2">Cell surface protein</fullName>
    </submittedName>
</protein>